<gene>
    <name evidence="7" type="ORF">W911_11365</name>
</gene>
<evidence type="ECO:0000256" key="1">
    <source>
        <dbReference type="ARBA" id="ARBA00004141"/>
    </source>
</evidence>
<name>V5SEC3_9HYPH</name>
<feature type="compositionally biased region" description="Low complexity" evidence="5">
    <location>
        <begin position="172"/>
        <end position="192"/>
    </location>
</feature>
<dbReference type="Pfam" id="PF02674">
    <property type="entry name" value="Colicin_V"/>
    <property type="match status" value="1"/>
</dbReference>
<evidence type="ECO:0000256" key="4">
    <source>
        <dbReference type="ARBA" id="ARBA00023136"/>
    </source>
</evidence>
<evidence type="ECO:0000256" key="5">
    <source>
        <dbReference type="SAM" id="MobiDB-lite"/>
    </source>
</evidence>
<evidence type="ECO:0000313" key="7">
    <source>
        <dbReference type="EMBL" id="AHB48868.1"/>
    </source>
</evidence>
<dbReference type="STRING" id="1029756.W911_11365"/>
<sequence>MIGPLTYLDAALIAVCFISALLAMYRGLTRELLSILSWIAAAGATLYFVLSHKQIAEDMAAQMGTQVAVAQIAIGAIIFLIVLIVVHLITARISDAILDSSVGMVDRILGFLFGLARGFLLVVIPYMFYASFVPDEQNHLPWVRDAISTPYIKGTGNSIRAALETYMPTSLPQAQPEQAQPEPTGEPEISEP</sequence>
<dbReference type="InterPro" id="IPR052719">
    <property type="entry name" value="CvpA-like"/>
</dbReference>
<dbReference type="AlphaFoldDB" id="V5SEC3"/>
<feature type="region of interest" description="Disordered" evidence="5">
    <location>
        <begin position="171"/>
        <end position="192"/>
    </location>
</feature>
<dbReference type="OrthoDB" id="9806894at2"/>
<dbReference type="GO" id="GO:0016020">
    <property type="term" value="C:membrane"/>
    <property type="evidence" value="ECO:0007669"/>
    <property type="project" value="UniProtKB-SubCell"/>
</dbReference>
<dbReference type="RefSeq" id="WP_023787620.1">
    <property type="nucleotide sequence ID" value="NC_022997.1"/>
</dbReference>
<keyword evidence="2 6" id="KW-0812">Transmembrane</keyword>
<dbReference type="PATRIC" id="fig|1029756.8.peg.2362"/>
<feature type="transmembrane region" description="Helical" evidence="6">
    <location>
        <begin position="32"/>
        <end position="50"/>
    </location>
</feature>
<reference evidence="7 8" key="1">
    <citation type="journal article" date="2014" name="Genome Announc.">
        <title>Complete Genome Sequence of Hyphomicrobium nitrativorans Strain NL23, a Denitrifying Bacterium Isolated from Biofilm of a Methanol-Fed Denitrification System Treating Seawater at the Montreal Biodome.</title>
        <authorList>
            <person name="Martineau C."/>
            <person name="Villeneuve C."/>
            <person name="Mauffrey F."/>
            <person name="Villemur R."/>
        </authorList>
    </citation>
    <scope>NUCLEOTIDE SEQUENCE [LARGE SCALE GENOMIC DNA]</scope>
    <source>
        <strain evidence="7">NL23</strain>
    </source>
</reference>
<dbReference type="PANTHER" id="PTHR36926">
    <property type="entry name" value="COLICIN V PRODUCTION PROTEIN"/>
    <property type="match status" value="1"/>
</dbReference>
<evidence type="ECO:0000256" key="2">
    <source>
        <dbReference type="ARBA" id="ARBA00022692"/>
    </source>
</evidence>
<dbReference type="GO" id="GO:0009403">
    <property type="term" value="P:toxin biosynthetic process"/>
    <property type="evidence" value="ECO:0007669"/>
    <property type="project" value="InterPro"/>
</dbReference>
<feature type="transmembrane region" description="Helical" evidence="6">
    <location>
        <begin position="109"/>
        <end position="129"/>
    </location>
</feature>
<proteinExistence type="predicted"/>
<dbReference type="KEGG" id="hni:W911_11365"/>
<keyword evidence="4 6" id="KW-0472">Membrane</keyword>
<dbReference type="Proteomes" id="UP000018542">
    <property type="component" value="Chromosome"/>
</dbReference>
<feature type="transmembrane region" description="Helical" evidence="6">
    <location>
        <begin position="70"/>
        <end position="89"/>
    </location>
</feature>
<protein>
    <submittedName>
        <fullName evidence="7">Colicin V production protein</fullName>
    </submittedName>
</protein>
<evidence type="ECO:0000256" key="3">
    <source>
        <dbReference type="ARBA" id="ARBA00022989"/>
    </source>
</evidence>
<accession>V5SEC3</accession>
<keyword evidence="3 6" id="KW-1133">Transmembrane helix</keyword>
<organism evidence="7 8">
    <name type="scientific">Hyphomicrobium nitrativorans NL23</name>
    <dbReference type="NCBI Taxonomy" id="1029756"/>
    <lineage>
        <taxon>Bacteria</taxon>
        <taxon>Pseudomonadati</taxon>
        <taxon>Pseudomonadota</taxon>
        <taxon>Alphaproteobacteria</taxon>
        <taxon>Hyphomicrobiales</taxon>
        <taxon>Hyphomicrobiaceae</taxon>
        <taxon>Hyphomicrobium</taxon>
    </lineage>
</organism>
<dbReference type="EMBL" id="CP006912">
    <property type="protein sequence ID" value="AHB48868.1"/>
    <property type="molecule type" value="Genomic_DNA"/>
</dbReference>
<evidence type="ECO:0000313" key="8">
    <source>
        <dbReference type="Proteomes" id="UP000018542"/>
    </source>
</evidence>
<dbReference type="InterPro" id="IPR003825">
    <property type="entry name" value="Colicin-V_CvpA"/>
</dbReference>
<comment type="subcellular location">
    <subcellularLocation>
        <location evidence="1">Membrane</location>
        <topology evidence="1">Multi-pass membrane protein</topology>
    </subcellularLocation>
</comment>
<dbReference type="PANTHER" id="PTHR36926:SF1">
    <property type="entry name" value="COLICIN V PRODUCTION PROTEIN"/>
    <property type="match status" value="1"/>
</dbReference>
<feature type="transmembrane region" description="Helical" evidence="6">
    <location>
        <begin position="6"/>
        <end position="25"/>
    </location>
</feature>
<keyword evidence="8" id="KW-1185">Reference proteome</keyword>
<dbReference type="HOGENOM" id="CLU_092720_0_1_5"/>
<evidence type="ECO:0000256" key="6">
    <source>
        <dbReference type="SAM" id="Phobius"/>
    </source>
</evidence>